<organism evidence="2 3">
    <name type="scientific">Dreissena polymorpha</name>
    <name type="common">Zebra mussel</name>
    <name type="synonym">Mytilus polymorpha</name>
    <dbReference type="NCBI Taxonomy" id="45954"/>
    <lineage>
        <taxon>Eukaryota</taxon>
        <taxon>Metazoa</taxon>
        <taxon>Spiralia</taxon>
        <taxon>Lophotrochozoa</taxon>
        <taxon>Mollusca</taxon>
        <taxon>Bivalvia</taxon>
        <taxon>Autobranchia</taxon>
        <taxon>Heteroconchia</taxon>
        <taxon>Euheterodonta</taxon>
        <taxon>Imparidentia</taxon>
        <taxon>Neoheterodontei</taxon>
        <taxon>Myida</taxon>
        <taxon>Dreissenoidea</taxon>
        <taxon>Dreissenidae</taxon>
        <taxon>Dreissena</taxon>
    </lineage>
</organism>
<comment type="caution">
    <text evidence="2">The sequence shown here is derived from an EMBL/GenBank/DDBJ whole genome shotgun (WGS) entry which is preliminary data.</text>
</comment>
<reference evidence="2" key="2">
    <citation type="submission" date="2020-11" db="EMBL/GenBank/DDBJ databases">
        <authorList>
            <person name="McCartney M.A."/>
            <person name="Auch B."/>
            <person name="Kono T."/>
            <person name="Mallez S."/>
            <person name="Becker A."/>
            <person name="Gohl D.M."/>
            <person name="Silverstein K.A.T."/>
            <person name="Koren S."/>
            <person name="Bechman K.B."/>
            <person name="Herman A."/>
            <person name="Abrahante J.E."/>
            <person name="Garbe J."/>
        </authorList>
    </citation>
    <scope>NUCLEOTIDE SEQUENCE</scope>
    <source>
        <strain evidence="2">Duluth1</strain>
        <tissue evidence="2">Whole animal</tissue>
    </source>
</reference>
<proteinExistence type="predicted"/>
<reference evidence="2" key="1">
    <citation type="journal article" date="2019" name="bioRxiv">
        <title>The Genome of the Zebra Mussel, Dreissena polymorpha: A Resource for Invasive Species Research.</title>
        <authorList>
            <person name="McCartney M.A."/>
            <person name="Auch B."/>
            <person name="Kono T."/>
            <person name="Mallez S."/>
            <person name="Zhang Y."/>
            <person name="Obille A."/>
            <person name="Becker A."/>
            <person name="Abrahante J.E."/>
            <person name="Garbe J."/>
            <person name="Badalamenti J.P."/>
            <person name="Herman A."/>
            <person name="Mangelson H."/>
            <person name="Liachko I."/>
            <person name="Sullivan S."/>
            <person name="Sone E.D."/>
            <person name="Koren S."/>
            <person name="Silverstein K.A.T."/>
            <person name="Beckman K.B."/>
            <person name="Gohl D.M."/>
        </authorList>
    </citation>
    <scope>NUCLEOTIDE SEQUENCE</scope>
    <source>
        <strain evidence="2">Duluth1</strain>
        <tissue evidence="2">Whole animal</tissue>
    </source>
</reference>
<accession>A0A9D4LUI9</accession>
<evidence type="ECO:0000313" key="3">
    <source>
        <dbReference type="Proteomes" id="UP000828390"/>
    </source>
</evidence>
<feature type="region of interest" description="Disordered" evidence="1">
    <location>
        <begin position="36"/>
        <end position="61"/>
    </location>
</feature>
<dbReference type="AlphaFoldDB" id="A0A9D4LUI9"/>
<evidence type="ECO:0000313" key="2">
    <source>
        <dbReference type="EMBL" id="KAH3864018.1"/>
    </source>
</evidence>
<dbReference type="Proteomes" id="UP000828390">
    <property type="component" value="Unassembled WGS sequence"/>
</dbReference>
<keyword evidence="3" id="KW-1185">Reference proteome</keyword>
<name>A0A9D4LUI9_DREPO</name>
<protein>
    <submittedName>
        <fullName evidence="2">Uncharacterized protein</fullName>
    </submittedName>
</protein>
<evidence type="ECO:0000256" key="1">
    <source>
        <dbReference type="SAM" id="MobiDB-lite"/>
    </source>
</evidence>
<dbReference type="EMBL" id="JAIWYP010000002">
    <property type="protein sequence ID" value="KAH3864018.1"/>
    <property type="molecule type" value="Genomic_DNA"/>
</dbReference>
<gene>
    <name evidence="2" type="ORF">DPMN_027030</name>
</gene>
<sequence length="61" mass="7196">MFAPYKLSIANKARNSPYTRKRWPTWKNTANTEIGRPIRDSANQKPGKTRPYINERVQLTY</sequence>